<proteinExistence type="predicted"/>
<reference evidence="1" key="1">
    <citation type="submission" date="2021-04" db="EMBL/GenBank/DDBJ databases">
        <title>The complete genome sequence of Caulobacter sp. S6.</title>
        <authorList>
            <person name="Tang Y."/>
            <person name="Ouyang W."/>
            <person name="Liu Q."/>
            <person name="Huang B."/>
            <person name="Guo Z."/>
            <person name="Lei P."/>
        </authorList>
    </citation>
    <scope>NUCLEOTIDE SEQUENCE</scope>
    <source>
        <strain evidence="1">S6</strain>
    </source>
</reference>
<keyword evidence="2" id="KW-1185">Reference proteome</keyword>
<dbReference type="RefSeq" id="WP_211938220.1">
    <property type="nucleotide sequence ID" value="NZ_CP073078.1"/>
</dbReference>
<evidence type="ECO:0000313" key="2">
    <source>
        <dbReference type="Proteomes" id="UP000676409"/>
    </source>
</evidence>
<sequence>MIYATAFFATSSAAQSPSVTWNRVTDQHETSIEVPVSVLTPRADPDGLAFDAEKGAVRIRLLTLTEHRPGFPGNDPKGDMNLKRSDCTAWPPSYYALKDRLAAYSCIRNSKVTYYLARYAPSGSARLYVEYPVAESRFWDAVVKRMTASLQQVGRQEVR</sequence>
<dbReference type="Proteomes" id="UP000676409">
    <property type="component" value="Chromosome"/>
</dbReference>
<protein>
    <submittedName>
        <fullName evidence="1">Uncharacterized protein</fullName>
    </submittedName>
</protein>
<accession>A0A975IV38</accession>
<organism evidence="1 2">
    <name type="scientific">Phenylobacterium montanum</name>
    <dbReference type="NCBI Taxonomy" id="2823693"/>
    <lineage>
        <taxon>Bacteria</taxon>
        <taxon>Pseudomonadati</taxon>
        <taxon>Pseudomonadota</taxon>
        <taxon>Alphaproteobacteria</taxon>
        <taxon>Caulobacterales</taxon>
        <taxon>Caulobacteraceae</taxon>
        <taxon>Phenylobacterium</taxon>
    </lineage>
</organism>
<dbReference type="EMBL" id="CP073078">
    <property type="protein sequence ID" value="QUD88169.1"/>
    <property type="molecule type" value="Genomic_DNA"/>
</dbReference>
<dbReference type="AlphaFoldDB" id="A0A975IV38"/>
<dbReference type="KEGG" id="caul:KCG34_24605"/>
<evidence type="ECO:0000313" key="1">
    <source>
        <dbReference type="EMBL" id="QUD88169.1"/>
    </source>
</evidence>
<gene>
    <name evidence="1" type="ORF">KCG34_24605</name>
</gene>
<name>A0A975IV38_9CAUL</name>